<dbReference type="Pfam" id="PF12697">
    <property type="entry name" value="Abhydrolase_6"/>
    <property type="match status" value="1"/>
</dbReference>
<dbReference type="SUPFAM" id="SSF53474">
    <property type="entry name" value="alpha/beta-Hydrolases"/>
    <property type="match status" value="1"/>
</dbReference>
<reference evidence="3" key="1">
    <citation type="journal article" date="2021" name="Int. J. Syst. Evol. Microbiol.">
        <title>Actinocatenispora comari sp. nov., an endophytic actinomycete isolated from aerial parts of Comarum salesowianum.</title>
        <authorList>
            <person name="Oyunbileg N."/>
            <person name="Iizaka Y."/>
            <person name="Hamada M."/>
            <person name="Davaapurev B.O."/>
            <person name="Fukumoto A."/>
            <person name="Tsetseg B."/>
            <person name="Kato F."/>
            <person name="Tamura T."/>
            <person name="Batkhuu J."/>
            <person name="Anzai Y."/>
        </authorList>
    </citation>
    <scope>NUCLEOTIDE SEQUENCE [LARGE SCALE GENOMIC DNA]</scope>
    <source>
        <strain evidence="3">NUM-2625</strain>
    </source>
</reference>
<feature type="domain" description="AB hydrolase-1" evidence="1">
    <location>
        <begin position="16"/>
        <end position="237"/>
    </location>
</feature>
<dbReference type="GO" id="GO:0003824">
    <property type="term" value="F:catalytic activity"/>
    <property type="evidence" value="ECO:0007669"/>
    <property type="project" value="UniProtKB-ARBA"/>
</dbReference>
<dbReference type="Gene3D" id="3.40.50.1820">
    <property type="entry name" value="alpha/beta hydrolase"/>
    <property type="match status" value="1"/>
</dbReference>
<dbReference type="PANTHER" id="PTHR37017">
    <property type="entry name" value="AB HYDROLASE-1 DOMAIN-CONTAINING PROTEIN-RELATED"/>
    <property type="match status" value="1"/>
</dbReference>
<name>A0A8J4ES72_9ACTN</name>
<dbReference type="PANTHER" id="PTHR37017:SF11">
    <property type="entry name" value="ESTERASE_LIPASE_THIOESTERASE DOMAIN-CONTAINING PROTEIN"/>
    <property type="match status" value="1"/>
</dbReference>
<evidence type="ECO:0000313" key="2">
    <source>
        <dbReference type="EMBL" id="GIL31629.1"/>
    </source>
</evidence>
<evidence type="ECO:0000259" key="1">
    <source>
        <dbReference type="Pfam" id="PF12697"/>
    </source>
</evidence>
<sequence>MVHPAREPERMETSTFVLVPGFWLGGWAWDGVADRLRAAGHRAVPVTLPGLDPDDPQRAAATIADQADHLRAIVAEQPGPVALVAHSGANLPTSVLLDREPTAVARVIYVDSGPVADGGRFDPSAPAELAELPLPPFDQLRASLDGLDDDTLRTFRERSVPAPGAVVREPVRLTNDARRDVPTTIVACSYPSEVMLKLAREGNPMMAETATLRDLEVVDLPTGHWPMWSRPADLAAALVAAVA</sequence>
<evidence type="ECO:0000313" key="3">
    <source>
        <dbReference type="Proteomes" id="UP000614996"/>
    </source>
</evidence>
<dbReference type="AlphaFoldDB" id="A0A8J4ES72"/>
<dbReference type="EMBL" id="BOPO01000149">
    <property type="protein sequence ID" value="GIL31629.1"/>
    <property type="molecule type" value="Genomic_DNA"/>
</dbReference>
<protein>
    <submittedName>
        <fullName evidence="2">Esterase</fullName>
    </submittedName>
</protein>
<proteinExistence type="predicted"/>
<dbReference type="InterPro" id="IPR052897">
    <property type="entry name" value="Sec-Metab_Biosynth_Hydrolase"/>
</dbReference>
<dbReference type="InterPro" id="IPR000073">
    <property type="entry name" value="AB_hydrolase_1"/>
</dbReference>
<organism evidence="2 3">
    <name type="scientific">Actinocatenispora comari</name>
    <dbReference type="NCBI Taxonomy" id="2807577"/>
    <lineage>
        <taxon>Bacteria</taxon>
        <taxon>Bacillati</taxon>
        <taxon>Actinomycetota</taxon>
        <taxon>Actinomycetes</taxon>
        <taxon>Micromonosporales</taxon>
        <taxon>Micromonosporaceae</taxon>
        <taxon>Actinocatenispora</taxon>
    </lineage>
</organism>
<dbReference type="Proteomes" id="UP000614996">
    <property type="component" value="Unassembled WGS sequence"/>
</dbReference>
<gene>
    <name evidence="2" type="ORF">NUM_68830</name>
</gene>
<comment type="caution">
    <text evidence="2">The sequence shown here is derived from an EMBL/GenBank/DDBJ whole genome shotgun (WGS) entry which is preliminary data.</text>
</comment>
<keyword evidence="3" id="KW-1185">Reference proteome</keyword>
<accession>A0A8J4ES72</accession>
<dbReference type="InterPro" id="IPR029058">
    <property type="entry name" value="AB_hydrolase_fold"/>
</dbReference>